<protein>
    <submittedName>
        <fullName evidence="2">Uncharacterized protein</fullName>
    </submittedName>
</protein>
<dbReference type="EMBL" id="JBHSSW010000008">
    <property type="protein sequence ID" value="MFC6197793.1"/>
    <property type="molecule type" value="Genomic_DNA"/>
</dbReference>
<proteinExistence type="predicted"/>
<evidence type="ECO:0000256" key="1">
    <source>
        <dbReference type="SAM" id="MobiDB-lite"/>
    </source>
</evidence>
<organism evidence="2 3">
    <name type="scientific">Ponticaulis profundi</name>
    <dbReference type="NCBI Taxonomy" id="2665222"/>
    <lineage>
        <taxon>Bacteria</taxon>
        <taxon>Pseudomonadati</taxon>
        <taxon>Pseudomonadota</taxon>
        <taxon>Alphaproteobacteria</taxon>
        <taxon>Hyphomonadales</taxon>
        <taxon>Hyphomonadaceae</taxon>
        <taxon>Ponticaulis</taxon>
    </lineage>
</organism>
<accession>A0ABW1S9B1</accession>
<sequence>MTCPPTTPITVTDYIEVKPEQVDEAQLQKPEPPVLIEGDDGNDAGTNTRNLISHDREDDAFIDGLVKIIRCRVNLECGAAKE</sequence>
<name>A0ABW1S9B1_9PROT</name>
<feature type="region of interest" description="Disordered" evidence="1">
    <location>
        <begin position="23"/>
        <end position="50"/>
    </location>
</feature>
<dbReference type="RefSeq" id="WP_377377211.1">
    <property type="nucleotide sequence ID" value="NZ_JBHSSW010000008.1"/>
</dbReference>
<evidence type="ECO:0000313" key="2">
    <source>
        <dbReference type="EMBL" id="MFC6197793.1"/>
    </source>
</evidence>
<gene>
    <name evidence="2" type="ORF">ACFQDM_06875</name>
</gene>
<reference evidence="3" key="1">
    <citation type="journal article" date="2019" name="Int. J. Syst. Evol. Microbiol.">
        <title>The Global Catalogue of Microorganisms (GCM) 10K type strain sequencing project: providing services to taxonomists for standard genome sequencing and annotation.</title>
        <authorList>
            <consortium name="The Broad Institute Genomics Platform"/>
            <consortium name="The Broad Institute Genome Sequencing Center for Infectious Disease"/>
            <person name="Wu L."/>
            <person name="Ma J."/>
        </authorList>
    </citation>
    <scope>NUCLEOTIDE SEQUENCE [LARGE SCALE GENOMIC DNA]</scope>
    <source>
        <strain evidence="3">CGMCC-1.15741</strain>
    </source>
</reference>
<keyword evidence="3" id="KW-1185">Reference proteome</keyword>
<evidence type="ECO:0000313" key="3">
    <source>
        <dbReference type="Proteomes" id="UP001596303"/>
    </source>
</evidence>
<dbReference type="Proteomes" id="UP001596303">
    <property type="component" value="Unassembled WGS sequence"/>
</dbReference>
<comment type="caution">
    <text evidence="2">The sequence shown here is derived from an EMBL/GenBank/DDBJ whole genome shotgun (WGS) entry which is preliminary data.</text>
</comment>